<dbReference type="AlphaFoldDB" id="A0A1H7HTY9"/>
<sequence>MLQNLNEPYYRLAKKPNFLKLFQIEIKEEFLGTWRAASAQEFYFIN</sequence>
<protein>
    <submittedName>
        <fullName evidence="1">Uncharacterized protein</fullName>
    </submittedName>
</protein>
<dbReference type="Proteomes" id="UP000198990">
    <property type="component" value="Unassembled WGS sequence"/>
</dbReference>
<organism evidence="1 2">
    <name type="scientific">Maribacter orientalis</name>
    <dbReference type="NCBI Taxonomy" id="228957"/>
    <lineage>
        <taxon>Bacteria</taxon>
        <taxon>Pseudomonadati</taxon>
        <taxon>Bacteroidota</taxon>
        <taxon>Flavobacteriia</taxon>
        <taxon>Flavobacteriales</taxon>
        <taxon>Flavobacteriaceae</taxon>
        <taxon>Maribacter</taxon>
    </lineage>
</organism>
<dbReference type="STRING" id="228957.SAMN04488008_101667"/>
<gene>
    <name evidence="1" type="ORF">SAMN04488008_101667</name>
</gene>
<dbReference type="EMBL" id="FNZN01000001">
    <property type="protein sequence ID" value="SEK53826.1"/>
    <property type="molecule type" value="Genomic_DNA"/>
</dbReference>
<evidence type="ECO:0000313" key="2">
    <source>
        <dbReference type="Proteomes" id="UP000198990"/>
    </source>
</evidence>
<keyword evidence="2" id="KW-1185">Reference proteome</keyword>
<proteinExistence type="predicted"/>
<name>A0A1H7HTY9_9FLAO</name>
<accession>A0A1H7HTY9</accession>
<evidence type="ECO:0000313" key="1">
    <source>
        <dbReference type="EMBL" id="SEK53826.1"/>
    </source>
</evidence>
<reference evidence="2" key="1">
    <citation type="submission" date="2016-10" db="EMBL/GenBank/DDBJ databases">
        <authorList>
            <person name="Varghese N."/>
            <person name="Submissions S."/>
        </authorList>
    </citation>
    <scope>NUCLEOTIDE SEQUENCE [LARGE SCALE GENOMIC DNA]</scope>
    <source>
        <strain evidence="2">DSM 16471</strain>
    </source>
</reference>